<evidence type="ECO:0000313" key="2">
    <source>
        <dbReference type="Proteomes" id="UP000279859"/>
    </source>
</evidence>
<accession>A0A3M8LF78</accession>
<gene>
    <name evidence="1" type="ORF">EEJ31_05255</name>
</gene>
<name>A0A3M8LF78_9MICO</name>
<dbReference type="Gene3D" id="3.30.1780.10">
    <property type="entry name" value="ornithine cyclodeaminase, domain 1"/>
    <property type="match status" value="1"/>
</dbReference>
<comment type="caution">
    <text evidence="1">The sequence shown here is derived from an EMBL/GenBank/DDBJ whole genome shotgun (WGS) entry which is preliminary data.</text>
</comment>
<organism evidence="1 2">
    <name type="scientific">Cryobacterium tepidiphilum</name>
    <dbReference type="NCBI Taxonomy" id="2486026"/>
    <lineage>
        <taxon>Bacteria</taxon>
        <taxon>Bacillati</taxon>
        <taxon>Actinomycetota</taxon>
        <taxon>Actinomycetes</taxon>
        <taxon>Micrococcales</taxon>
        <taxon>Microbacteriaceae</taxon>
        <taxon>Cryobacterium</taxon>
    </lineage>
</organism>
<dbReference type="OrthoDB" id="7209364at2"/>
<dbReference type="PANTHER" id="PTHR13812:SF19">
    <property type="entry name" value="KETIMINE REDUCTASE MU-CRYSTALLIN"/>
    <property type="match status" value="1"/>
</dbReference>
<dbReference type="Proteomes" id="UP000279859">
    <property type="component" value="Unassembled WGS sequence"/>
</dbReference>
<dbReference type="PANTHER" id="PTHR13812">
    <property type="entry name" value="KETIMINE REDUCTASE MU-CRYSTALLIN"/>
    <property type="match status" value="1"/>
</dbReference>
<keyword evidence="2" id="KW-1185">Reference proteome</keyword>
<dbReference type="SUPFAM" id="SSF51735">
    <property type="entry name" value="NAD(P)-binding Rossmann-fold domains"/>
    <property type="match status" value="1"/>
</dbReference>
<dbReference type="PIRSF" id="PIRSF001439">
    <property type="entry name" value="CryM"/>
    <property type="match status" value="1"/>
</dbReference>
<dbReference type="Gene3D" id="3.40.50.720">
    <property type="entry name" value="NAD(P)-binding Rossmann-like Domain"/>
    <property type="match status" value="1"/>
</dbReference>
<dbReference type="InterPro" id="IPR023401">
    <property type="entry name" value="ODC_N"/>
</dbReference>
<dbReference type="AlphaFoldDB" id="A0A3M8LF78"/>
<reference evidence="1 2" key="1">
    <citation type="submission" date="2018-11" db="EMBL/GenBank/DDBJ databases">
        <title>Cryobacterium sp. nov., isolated from rhizosphere soil of lettuce.</title>
        <authorList>
            <person name="Wang Y."/>
        </authorList>
    </citation>
    <scope>NUCLEOTIDE SEQUENCE [LARGE SCALE GENOMIC DNA]</scope>
    <source>
        <strain evidence="1 2">NEAU-85</strain>
    </source>
</reference>
<dbReference type="EMBL" id="RDSR01000006">
    <property type="protein sequence ID" value="RNE63975.1"/>
    <property type="molecule type" value="Genomic_DNA"/>
</dbReference>
<protein>
    <submittedName>
        <fullName evidence="1">Ornithine cyclodeaminase family protein</fullName>
    </submittedName>
</protein>
<dbReference type="RefSeq" id="WP_123045247.1">
    <property type="nucleotide sequence ID" value="NZ_RDSR01000006.1"/>
</dbReference>
<dbReference type="GO" id="GO:0005737">
    <property type="term" value="C:cytoplasm"/>
    <property type="evidence" value="ECO:0007669"/>
    <property type="project" value="TreeGrafter"/>
</dbReference>
<proteinExistence type="predicted"/>
<evidence type="ECO:0000313" key="1">
    <source>
        <dbReference type="EMBL" id="RNE63975.1"/>
    </source>
</evidence>
<dbReference type="InterPro" id="IPR003462">
    <property type="entry name" value="ODC_Mu_crystall"/>
</dbReference>
<dbReference type="Pfam" id="PF02423">
    <property type="entry name" value="OCD_Mu_crystall"/>
    <property type="match status" value="1"/>
</dbReference>
<dbReference type="InterPro" id="IPR036291">
    <property type="entry name" value="NAD(P)-bd_dom_sf"/>
</dbReference>
<sequence length="316" mass="33614">MTVYLDDEFVGTHLTTADAFDCVERSFRLLADGSATNAPRRRSQSGTAILNVMWALAPTEGVMGVKSYPVVRTDVTQGAVLTLLLYSMETGELLSMMKADRLGQIRTGAATAVATVAMARPESEALTIFGTGYQAESQVRSLVGAMPHLRTVRVVGRSVAKRDAFIERMSAELDLEVVAGEPEAAASVADIIVTATGSSEPVLHGAWLRPGTHVNAVGSNVLTKREIDRDVLERASLILVDDREVARADCGDFAANDWDVDSAGTVGQLLTGRIPGRGSAEDITVFESQGLALQDVVCGALLMSRARERGLGLPII</sequence>